<proteinExistence type="predicted"/>
<protein>
    <submittedName>
        <fullName evidence="1">Uncharacterized protein</fullName>
    </submittedName>
</protein>
<comment type="caution">
    <text evidence="1">The sequence shown here is derived from an EMBL/GenBank/DDBJ whole genome shotgun (WGS) entry which is preliminary data.</text>
</comment>
<reference evidence="1 2" key="1">
    <citation type="submission" date="2017-03" db="EMBL/GenBank/DDBJ databases">
        <title>Genomes of endolithic fungi from Antarctica.</title>
        <authorList>
            <person name="Coleine C."/>
            <person name="Masonjones S."/>
            <person name="Stajich J.E."/>
        </authorList>
    </citation>
    <scope>NUCLEOTIDE SEQUENCE [LARGE SCALE GENOMIC DNA]</scope>
    <source>
        <strain evidence="1 2">CCFEE 5184</strain>
    </source>
</reference>
<evidence type="ECO:0000313" key="2">
    <source>
        <dbReference type="Proteomes" id="UP000309340"/>
    </source>
</evidence>
<sequence>MCTQKLIWCSCGHGEFLPIEKCSRAVKLGYCWTVIWGDSEEAVGECEAEGNGGKVDRGGGGGGGSDWYDGKRSCIGCRGRRGTADF</sequence>
<gene>
    <name evidence="1" type="ORF">B0A55_00711</name>
</gene>
<keyword evidence="2" id="KW-1185">Reference proteome</keyword>
<organism evidence="1 2">
    <name type="scientific">Friedmanniomyces simplex</name>
    <dbReference type="NCBI Taxonomy" id="329884"/>
    <lineage>
        <taxon>Eukaryota</taxon>
        <taxon>Fungi</taxon>
        <taxon>Dikarya</taxon>
        <taxon>Ascomycota</taxon>
        <taxon>Pezizomycotina</taxon>
        <taxon>Dothideomycetes</taxon>
        <taxon>Dothideomycetidae</taxon>
        <taxon>Mycosphaerellales</taxon>
        <taxon>Teratosphaeriaceae</taxon>
        <taxon>Friedmanniomyces</taxon>
    </lineage>
</organism>
<dbReference type="Proteomes" id="UP000309340">
    <property type="component" value="Unassembled WGS sequence"/>
</dbReference>
<dbReference type="EMBL" id="NAJQ01000015">
    <property type="protein sequence ID" value="TKA83175.1"/>
    <property type="molecule type" value="Genomic_DNA"/>
</dbReference>
<evidence type="ECO:0000313" key="1">
    <source>
        <dbReference type="EMBL" id="TKA83175.1"/>
    </source>
</evidence>
<accession>A0A4U0Y6C3</accession>
<dbReference type="AlphaFoldDB" id="A0A4U0Y6C3"/>
<dbReference type="OrthoDB" id="3942519at2759"/>
<name>A0A4U0Y6C3_9PEZI</name>